<keyword evidence="2" id="KW-1185">Reference proteome</keyword>
<evidence type="ECO:0000313" key="2">
    <source>
        <dbReference type="Proteomes" id="UP000593577"/>
    </source>
</evidence>
<dbReference type="Proteomes" id="UP000593577">
    <property type="component" value="Unassembled WGS sequence"/>
</dbReference>
<protein>
    <submittedName>
        <fullName evidence="1">Uncharacterized protein</fullName>
    </submittedName>
</protein>
<sequence length="52" mass="6322">MKSHFRFFYKRFHQVFVHLTRPINEFLESECPPVQLIEEWGVVSYFSLMALS</sequence>
<accession>A0A7J8YFM5</accession>
<dbReference type="AlphaFoldDB" id="A0A7J8YFM5"/>
<dbReference type="EMBL" id="JABFAA010000012">
    <property type="protein sequence ID" value="MBA0697824.1"/>
    <property type="molecule type" value="Genomic_DNA"/>
</dbReference>
<gene>
    <name evidence="1" type="ORF">Goari_021348</name>
</gene>
<evidence type="ECO:0000313" key="1">
    <source>
        <dbReference type="EMBL" id="MBA0697824.1"/>
    </source>
</evidence>
<proteinExistence type="predicted"/>
<name>A0A7J8YFM5_GOSAI</name>
<reference evidence="1 2" key="1">
    <citation type="journal article" date="2019" name="Genome Biol. Evol.">
        <title>Insights into the evolution of the New World diploid cottons (Gossypium, subgenus Houzingenia) based on genome sequencing.</title>
        <authorList>
            <person name="Grover C.E."/>
            <person name="Arick M.A. 2nd"/>
            <person name="Thrash A."/>
            <person name="Conover J.L."/>
            <person name="Sanders W.S."/>
            <person name="Peterson D.G."/>
            <person name="Frelichowski J.E."/>
            <person name="Scheffler J.A."/>
            <person name="Scheffler B.E."/>
            <person name="Wendel J.F."/>
        </authorList>
    </citation>
    <scope>NUCLEOTIDE SEQUENCE [LARGE SCALE GENOMIC DNA]</scope>
    <source>
        <strain evidence="1">185</strain>
        <tissue evidence="1">Leaf</tissue>
    </source>
</reference>
<comment type="caution">
    <text evidence="1">The sequence shown here is derived from an EMBL/GenBank/DDBJ whole genome shotgun (WGS) entry which is preliminary data.</text>
</comment>
<organism evidence="1 2">
    <name type="scientific">Gossypium aridum</name>
    <name type="common">American cotton</name>
    <name type="synonym">Erioxylum aridum</name>
    <dbReference type="NCBI Taxonomy" id="34290"/>
    <lineage>
        <taxon>Eukaryota</taxon>
        <taxon>Viridiplantae</taxon>
        <taxon>Streptophyta</taxon>
        <taxon>Embryophyta</taxon>
        <taxon>Tracheophyta</taxon>
        <taxon>Spermatophyta</taxon>
        <taxon>Magnoliopsida</taxon>
        <taxon>eudicotyledons</taxon>
        <taxon>Gunneridae</taxon>
        <taxon>Pentapetalae</taxon>
        <taxon>rosids</taxon>
        <taxon>malvids</taxon>
        <taxon>Malvales</taxon>
        <taxon>Malvaceae</taxon>
        <taxon>Malvoideae</taxon>
        <taxon>Gossypium</taxon>
    </lineage>
</organism>